<dbReference type="InterPro" id="IPR036388">
    <property type="entry name" value="WH-like_DNA-bd_sf"/>
</dbReference>
<feature type="domain" description="Winged helix DNA-binding" evidence="1">
    <location>
        <begin position="15"/>
        <end position="95"/>
    </location>
</feature>
<protein>
    <submittedName>
        <fullName evidence="2">MarR family transcriptional regulator</fullName>
    </submittedName>
</protein>
<sequence>MAAEARFDEAVHGVVRLRVCGILARLGSTEFALLRDTLGVSDPTLSKHLKQLENAGYLILVKGPGLGGRTRTWAELTDAGRAAFDGHVAFLREVIDTDPVARDGES</sequence>
<comment type="caution">
    <text evidence="2">The sequence shown here is derived from an EMBL/GenBank/DDBJ whole genome shotgun (WGS) entry which is preliminary data.</text>
</comment>
<dbReference type="InterPro" id="IPR036390">
    <property type="entry name" value="WH_DNA-bd_sf"/>
</dbReference>
<gene>
    <name evidence="2" type="ORF">DF223_09650</name>
</gene>
<evidence type="ECO:0000313" key="2">
    <source>
        <dbReference type="EMBL" id="PWC06872.1"/>
    </source>
</evidence>
<dbReference type="InterPro" id="IPR027395">
    <property type="entry name" value="WH_DNA-bd_dom"/>
</dbReference>
<proteinExistence type="predicted"/>
<name>A0A2U1TDA6_9MICO</name>
<organism evidence="2 3">
    <name type="scientific">Mycetocola zhujimingii</name>
    <dbReference type="NCBI Taxonomy" id="2079792"/>
    <lineage>
        <taxon>Bacteria</taxon>
        <taxon>Bacillati</taxon>
        <taxon>Actinomycetota</taxon>
        <taxon>Actinomycetes</taxon>
        <taxon>Micrococcales</taxon>
        <taxon>Microbacteriaceae</taxon>
        <taxon>Mycetocola</taxon>
    </lineage>
</organism>
<dbReference type="CDD" id="cd00090">
    <property type="entry name" value="HTH_ARSR"/>
    <property type="match status" value="1"/>
</dbReference>
<dbReference type="EMBL" id="QEFB01000009">
    <property type="protein sequence ID" value="PWC06872.1"/>
    <property type="molecule type" value="Genomic_DNA"/>
</dbReference>
<accession>A0A2U1TDA6</accession>
<dbReference type="SUPFAM" id="SSF46785">
    <property type="entry name" value="Winged helix' DNA-binding domain"/>
    <property type="match status" value="1"/>
</dbReference>
<dbReference type="PANTHER" id="PTHR37318">
    <property type="entry name" value="BSL7504 PROTEIN"/>
    <property type="match status" value="1"/>
</dbReference>
<keyword evidence="3" id="KW-1185">Reference proteome</keyword>
<dbReference type="InterPro" id="IPR011991">
    <property type="entry name" value="ArsR-like_HTH"/>
</dbReference>
<reference evidence="3" key="1">
    <citation type="submission" date="2018-04" db="EMBL/GenBank/DDBJ databases">
        <authorList>
            <person name="Liu S."/>
            <person name="Wang Z."/>
            <person name="Li J."/>
        </authorList>
    </citation>
    <scope>NUCLEOTIDE SEQUENCE [LARGE SCALE GENOMIC DNA]</scope>
    <source>
        <strain evidence="3">622</strain>
    </source>
</reference>
<dbReference type="RefSeq" id="WP_108962985.1">
    <property type="nucleotide sequence ID" value="NZ_QEFB01000009.1"/>
</dbReference>
<evidence type="ECO:0000259" key="1">
    <source>
        <dbReference type="Pfam" id="PF13601"/>
    </source>
</evidence>
<dbReference type="AlphaFoldDB" id="A0A2U1TDA6"/>
<dbReference type="Gene3D" id="1.10.10.10">
    <property type="entry name" value="Winged helix-like DNA-binding domain superfamily/Winged helix DNA-binding domain"/>
    <property type="match status" value="1"/>
</dbReference>
<dbReference type="PANTHER" id="PTHR37318:SF1">
    <property type="entry name" value="BSL7504 PROTEIN"/>
    <property type="match status" value="1"/>
</dbReference>
<dbReference type="Pfam" id="PF13601">
    <property type="entry name" value="HTH_34"/>
    <property type="match status" value="1"/>
</dbReference>
<evidence type="ECO:0000313" key="3">
    <source>
        <dbReference type="Proteomes" id="UP000244962"/>
    </source>
</evidence>
<dbReference type="Proteomes" id="UP000244962">
    <property type="component" value="Unassembled WGS sequence"/>
</dbReference>